<reference evidence="1" key="1">
    <citation type="submission" date="2022-03" db="EMBL/GenBank/DDBJ databases">
        <authorList>
            <person name="Sayadi A."/>
        </authorList>
    </citation>
    <scope>NUCLEOTIDE SEQUENCE</scope>
</reference>
<proteinExistence type="predicted"/>
<accession>A0A9P0JLC1</accession>
<gene>
    <name evidence="1" type="ORF">ACAOBT_LOCUS1201</name>
</gene>
<evidence type="ECO:0008006" key="3">
    <source>
        <dbReference type="Google" id="ProtNLM"/>
    </source>
</evidence>
<dbReference type="OrthoDB" id="6159439at2759"/>
<dbReference type="Proteomes" id="UP001152888">
    <property type="component" value="Unassembled WGS sequence"/>
</dbReference>
<dbReference type="EMBL" id="CAKOFQ010006662">
    <property type="protein sequence ID" value="CAH1955740.1"/>
    <property type="molecule type" value="Genomic_DNA"/>
</dbReference>
<evidence type="ECO:0000313" key="2">
    <source>
        <dbReference type="Proteomes" id="UP001152888"/>
    </source>
</evidence>
<sequence length="114" mass="12337">MVNYTLSHHHQNGAAAAAAVSAAAAANSASASMASVAAQFYHQAASAVVDPLTSCSQPTAPGAQPIPDIPRYPWMSITDWMSPFDRVVCGEYNGTYFFFYLFLFVTNIEFKLCY</sequence>
<protein>
    <recommendedName>
        <fullName evidence="3">Abdominal-A</fullName>
    </recommendedName>
</protein>
<evidence type="ECO:0000313" key="1">
    <source>
        <dbReference type="EMBL" id="CAH1955740.1"/>
    </source>
</evidence>
<organism evidence="1 2">
    <name type="scientific">Acanthoscelides obtectus</name>
    <name type="common">Bean weevil</name>
    <name type="synonym">Bruchus obtectus</name>
    <dbReference type="NCBI Taxonomy" id="200917"/>
    <lineage>
        <taxon>Eukaryota</taxon>
        <taxon>Metazoa</taxon>
        <taxon>Ecdysozoa</taxon>
        <taxon>Arthropoda</taxon>
        <taxon>Hexapoda</taxon>
        <taxon>Insecta</taxon>
        <taxon>Pterygota</taxon>
        <taxon>Neoptera</taxon>
        <taxon>Endopterygota</taxon>
        <taxon>Coleoptera</taxon>
        <taxon>Polyphaga</taxon>
        <taxon>Cucujiformia</taxon>
        <taxon>Chrysomeloidea</taxon>
        <taxon>Chrysomelidae</taxon>
        <taxon>Bruchinae</taxon>
        <taxon>Bruchini</taxon>
        <taxon>Acanthoscelides</taxon>
    </lineage>
</organism>
<name>A0A9P0JLC1_ACAOB</name>
<comment type="caution">
    <text evidence="1">The sequence shown here is derived from an EMBL/GenBank/DDBJ whole genome shotgun (WGS) entry which is preliminary data.</text>
</comment>
<dbReference type="AlphaFoldDB" id="A0A9P0JLC1"/>
<keyword evidence="2" id="KW-1185">Reference proteome</keyword>